<feature type="region of interest" description="Disordered" evidence="8">
    <location>
        <begin position="32"/>
        <end position="52"/>
    </location>
</feature>
<feature type="domain" description="DDE Tnp4" evidence="9">
    <location>
        <begin position="199"/>
        <end position="358"/>
    </location>
</feature>
<reference evidence="10 11" key="1">
    <citation type="journal article" date="2019" name="PLoS Biol.">
        <title>Sex chromosomes control vertical transmission of feminizing Wolbachia symbionts in an isopod.</title>
        <authorList>
            <person name="Becking T."/>
            <person name="Chebbi M.A."/>
            <person name="Giraud I."/>
            <person name="Moumen B."/>
            <person name="Laverre T."/>
            <person name="Caubet Y."/>
            <person name="Peccoud J."/>
            <person name="Gilbert C."/>
            <person name="Cordaux R."/>
        </authorList>
    </citation>
    <scope>NUCLEOTIDE SEQUENCE [LARGE SCALE GENOMIC DNA]</scope>
    <source>
        <strain evidence="10">ANa2</strain>
        <tissue evidence="10">Whole body excluding digestive tract and cuticle</tissue>
    </source>
</reference>
<dbReference type="OrthoDB" id="6358932at2759"/>
<comment type="cofactor">
    <cofactor evidence="1">
        <name>a divalent metal cation</name>
        <dbReference type="ChEBI" id="CHEBI:60240"/>
    </cofactor>
</comment>
<evidence type="ECO:0000256" key="2">
    <source>
        <dbReference type="ARBA" id="ARBA00004123"/>
    </source>
</evidence>
<dbReference type="GO" id="GO:0005634">
    <property type="term" value="C:nucleus"/>
    <property type="evidence" value="ECO:0007669"/>
    <property type="project" value="UniProtKB-SubCell"/>
</dbReference>
<feature type="compositionally biased region" description="Acidic residues" evidence="8">
    <location>
        <begin position="35"/>
        <end position="49"/>
    </location>
</feature>
<feature type="non-terminal residue" evidence="10">
    <location>
        <position position="1"/>
    </location>
</feature>
<keyword evidence="6" id="KW-0378">Hydrolase</keyword>
<evidence type="ECO:0000256" key="6">
    <source>
        <dbReference type="ARBA" id="ARBA00022801"/>
    </source>
</evidence>
<name>A0A5N5TNL5_9CRUS</name>
<gene>
    <name evidence="10" type="primary">Harbi1_1</name>
    <name evidence="10" type="ORF">Anas_03564</name>
</gene>
<dbReference type="GO" id="GO:0016787">
    <property type="term" value="F:hydrolase activity"/>
    <property type="evidence" value="ECO:0007669"/>
    <property type="project" value="UniProtKB-KW"/>
</dbReference>
<evidence type="ECO:0000313" key="11">
    <source>
        <dbReference type="Proteomes" id="UP000326759"/>
    </source>
</evidence>
<evidence type="ECO:0000256" key="1">
    <source>
        <dbReference type="ARBA" id="ARBA00001968"/>
    </source>
</evidence>
<organism evidence="10 11">
    <name type="scientific">Armadillidium nasatum</name>
    <dbReference type="NCBI Taxonomy" id="96803"/>
    <lineage>
        <taxon>Eukaryota</taxon>
        <taxon>Metazoa</taxon>
        <taxon>Ecdysozoa</taxon>
        <taxon>Arthropoda</taxon>
        <taxon>Crustacea</taxon>
        <taxon>Multicrustacea</taxon>
        <taxon>Malacostraca</taxon>
        <taxon>Eumalacostraca</taxon>
        <taxon>Peracarida</taxon>
        <taxon>Isopoda</taxon>
        <taxon>Oniscidea</taxon>
        <taxon>Crinocheta</taxon>
        <taxon>Armadillidiidae</taxon>
        <taxon>Armadillidium</taxon>
    </lineage>
</organism>
<dbReference type="InterPro" id="IPR027806">
    <property type="entry name" value="HARBI1_dom"/>
</dbReference>
<dbReference type="InterPro" id="IPR045249">
    <property type="entry name" value="HARBI1-like"/>
</dbReference>
<protein>
    <submittedName>
        <fullName evidence="10">Putative nuclease HARBI1</fullName>
    </submittedName>
</protein>
<accession>A0A5N5TNL5</accession>
<evidence type="ECO:0000256" key="8">
    <source>
        <dbReference type="SAM" id="MobiDB-lite"/>
    </source>
</evidence>
<dbReference type="PANTHER" id="PTHR22930">
    <property type="match status" value="1"/>
</dbReference>
<keyword evidence="7" id="KW-0539">Nucleus</keyword>
<dbReference type="Proteomes" id="UP000326759">
    <property type="component" value="Unassembled WGS sequence"/>
</dbReference>
<evidence type="ECO:0000259" key="9">
    <source>
        <dbReference type="Pfam" id="PF13359"/>
    </source>
</evidence>
<keyword evidence="4" id="KW-0540">Nuclease</keyword>
<proteinExistence type="inferred from homology"/>
<dbReference type="GO" id="GO:0046872">
    <property type="term" value="F:metal ion binding"/>
    <property type="evidence" value="ECO:0007669"/>
    <property type="project" value="UniProtKB-KW"/>
</dbReference>
<comment type="similarity">
    <text evidence="3">Belongs to the HARBI1 family.</text>
</comment>
<dbReference type="EMBL" id="SEYY01000262">
    <property type="protein sequence ID" value="KAB7507691.1"/>
    <property type="molecule type" value="Genomic_DNA"/>
</dbReference>
<evidence type="ECO:0000313" key="10">
    <source>
        <dbReference type="EMBL" id="KAB7507691.1"/>
    </source>
</evidence>
<comment type="subcellular location">
    <subcellularLocation>
        <location evidence="2">Nucleus</location>
    </subcellularLocation>
</comment>
<evidence type="ECO:0000256" key="4">
    <source>
        <dbReference type="ARBA" id="ARBA00022722"/>
    </source>
</evidence>
<keyword evidence="11" id="KW-1185">Reference proteome</keyword>
<keyword evidence="5" id="KW-0479">Metal-binding</keyword>
<dbReference type="Pfam" id="PF13359">
    <property type="entry name" value="DDE_Tnp_4"/>
    <property type="match status" value="1"/>
</dbReference>
<evidence type="ECO:0000256" key="5">
    <source>
        <dbReference type="ARBA" id="ARBA00022723"/>
    </source>
</evidence>
<sequence>LILFFSICKICVNIMDEIDIAIIFMLMETEPGREDTDETESEEVEEMETEETKEIKKTNDIKVTICYFLYRTSDIELYVEKVIPNCNLATFKSHFRLTRQQFQRLLDLIGPKFRNLGSKCPLEKFALMGLWTLATSEPYRAVGDRFNLPKSSVSRYLHDFSNLVSVHGNHLINWPINEEIEETINGFHNLGFPNTLGSIDSCHISINKPFASNVSNPDNYFNRYKFFSVNLMATCNAEMKFTYVDIGSPGKQPDSMVLHLSDLGQIMEQEPHILFPEETHLIGDSAFPLGKYILTPFKDNGHLSRAQKRYNLKLSKARSVIERAFSLLRCRFKRLNHIQMNTVENIVLTIKSCCVLHNLCLDDTSEFCDEYDENENDLFDDDFDGEMETDVFGVLKRNEILSSFVY</sequence>
<evidence type="ECO:0000256" key="7">
    <source>
        <dbReference type="ARBA" id="ARBA00023242"/>
    </source>
</evidence>
<comment type="caution">
    <text evidence="10">The sequence shown here is derived from an EMBL/GenBank/DDBJ whole genome shotgun (WGS) entry which is preliminary data.</text>
</comment>
<dbReference type="GO" id="GO:0004518">
    <property type="term" value="F:nuclease activity"/>
    <property type="evidence" value="ECO:0007669"/>
    <property type="project" value="UniProtKB-KW"/>
</dbReference>
<evidence type="ECO:0000256" key="3">
    <source>
        <dbReference type="ARBA" id="ARBA00006958"/>
    </source>
</evidence>
<dbReference type="PANTHER" id="PTHR22930:SF237">
    <property type="entry name" value="SI:CH73-257C13.2"/>
    <property type="match status" value="1"/>
</dbReference>
<dbReference type="AlphaFoldDB" id="A0A5N5TNL5"/>